<sequence>MGLGVFPPVCNDGRVRVEILTFGPQTRNRGEREDEGRKKKTPEDAGWWGIASGPVAVINEKALKLFWKVMNGASWRNLHWLPHQVLVYEVRVPEGYGMRWSQDQGDPGGGRGRGGREGGEEGGSPMDV</sequence>
<evidence type="ECO:0000313" key="2">
    <source>
        <dbReference type="EMBL" id="KAJ3496259.1"/>
    </source>
</evidence>
<dbReference type="Proteomes" id="UP001148786">
    <property type="component" value="Unassembled WGS sequence"/>
</dbReference>
<feature type="region of interest" description="Disordered" evidence="1">
    <location>
        <begin position="25"/>
        <end position="46"/>
    </location>
</feature>
<name>A0A9W8MQV0_9AGAR</name>
<feature type="region of interest" description="Disordered" evidence="1">
    <location>
        <begin position="98"/>
        <end position="128"/>
    </location>
</feature>
<proteinExistence type="predicted"/>
<keyword evidence="3" id="KW-1185">Reference proteome</keyword>
<accession>A0A9W8MQV0</accession>
<evidence type="ECO:0000313" key="3">
    <source>
        <dbReference type="Proteomes" id="UP001148786"/>
    </source>
</evidence>
<dbReference type="OrthoDB" id="112749at2759"/>
<dbReference type="PANTHER" id="PTHR34204:SF2">
    <property type="entry name" value="RNA-BINDING ASCH DOMAIN PROTEIN"/>
    <property type="match status" value="1"/>
</dbReference>
<feature type="compositionally biased region" description="Basic and acidic residues" evidence="1">
    <location>
        <begin position="28"/>
        <end position="43"/>
    </location>
</feature>
<reference evidence="2" key="1">
    <citation type="submission" date="2022-07" db="EMBL/GenBank/DDBJ databases">
        <title>Genome Sequence of Agrocybe chaxingu.</title>
        <authorList>
            <person name="Buettner E."/>
        </authorList>
    </citation>
    <scope>NUCLEOTIDE SEQUENCE</scope>
    <source>
        <strain evidence="2">MP-N11</strain>
    </source>
</reference>
<dbReference type="EMBL" id="JANKHO010001958">
    <property type="protein sequence ID" value="KAJ3496259.1"/>
    <property type="molecule type" value="Genomic_DNA"/>
</dbReference>
<dbReference type="PANTHER" id="PTHR34204">
    <property type="entry name" value="RNA-BINDING ASCH DOMAIN PROTEIN"/>
    <property type="match status" value="1"/>
</dbReference>
<gene>
    <name evidence="2" type="ORF">NLJ89_g10510</name>
</gene>
<organism evidence="2 3">
    <name type="scientific">Agrocybe chaxingu</name>
    <dbReference type="NCBI Taxonomy" id="84603"/>
    <lineage>
        <taxon>Eukaryota</taxon>
        <taxon>Fungi</taxon>
        <taxon>Dikarya</taxon>
        <taxon>Basidiomycota</taxon>
        <taxon>Agaricomycotina</taxon>
        <taxon>Agaricomycetes</taxon>
        <taxon>Agaricomycetidae</taxon>
        <taxon>Agaricales</taxon>
        <taxon>Agaricineae</taxon>
        <taxon>Strophariaceae</taxon>
        <taxon>Agrocybe</taxon>
    </lineage>
</organism>
<dbReference type="AlphaFoldDB" id="A0A9W8MQV0"/>
<comment type="caution">
    <text evidence="2">The sequence shown here is derived from an EMBL/GenBank/DDBJ whole genome shotgun (WGS) entry which is preliminary data.</text>
</comment>
<evidence type="ECO:0000256" key="1">
    <source>
        <dbReference type="SAM" id="MobiDB-lite"/>
    </source>
</evidence>
<protein>
    <submittedName>
        <fullName evidence="2">Uncharacterized protein</fullName>
    </submittedName>
</protein>